<protein>
    <submittedName>
        <fullName evidence="1">Uncharacterized protein</fullName>
    </submittedName>
</protein>
<gene>
    <name evidence="1" type="ORF">AREALGSMS7_03992</name>
</gene>
<organism evidence="1 2">
    <name type="scientific">Arenibacter algicola</name>
    <dbReference type="NCBI Taxonomy" id="616991"/>
    <lineage>
        <taxon>Bacteria</taxon>
        <taxon>Pseudomonadati</taxon>
        <taxon>Bacteroidota</taxon>
        <taxon>Flavobacteriia</taxon>
        <taxon>Flavobacteriales</taxon>
        <taxon>Flavobacteriaceae</taxon>
        <taxon>Arenibacter</taxon>
    </lineage>
</organism>
<dbReference type="EMBL" id="CP022515">
    <property type="protein sequence ID" value="ASO07399.1"/>
    <property type="molecule type" value="Genomic_DNA"/>
</dbReference>
<evidence type="ECO:0000313" key="2">
    <source>
        <dbReference type="Proteomes" id="UP000204551"/>
    </source>
</evidence>
<dbReference type="AlphaFoldDB" id="A0A221V1B0"/>
<dbReference type="eggNOG" id="ENOG5032YD9">
    <property type="taxonomic scope" value="Bacteria"/>
</dbReference>
<reference evidence="1 2" key="1">
    <citation type="submission" date="2017-07" db="EMBL/GenBank/DDBJ databases">
        <title>Genome Sequence of Arenibacter algicola Strain SMS7 Isolated from a culture of the Diatom Skeletonema marinoi.</title>
        <authorList>
            <person name="Topel M."/>
            <person name="Pinder M.I.M."/>
            <person name="Johansson O.N."/>
            <person name="Kourtchenko O."/>
            <person name="Godhe A."/>
            <person name="Clarke A.K."/>
        </authorList>
    </citation>
    <scope>NUCLEOTIDE SEQUENCE [LARGE SCALE GENOMIC DNA]</scope>
    <source>
        <strain evidence="1 2">SMS7</strain>
    </source>
</reference>
<dbReference type="KEGG" id="aalg:AREALGSMS7_03992"/>
<sequence length="72" mass="8263">MELLIFQTDIKSKNKVKSVEPILNSHSNILKWTIDLEDIDNALRIEATKNLLEEEVIDLLKVQGFSIQTLPD</sequence>
<proteinExistence type="predicted"/>
<dbReference type="RefSeq" id="WP_093979670.1">
    <property type="nucleotide sequence ID" value="NZ_CP022515.1"/>
</dbReference>
<dbReference type="STRING" id="616991.GCA_000733925_02238"/>
<dbReference type="Proteomes" id="UP000204551">
    <property type="component" value="Chromosome"/>
</dbReference>
<accession>A0A221V1B0</accession>
<evidence type="ECO:0000313" key="1">
    <source>
        <dbReference type="EMBL" id="ASO07399.1"/>
    </source>
</evidence>
<name>A0A221V1B0_9FLAO</name>